<dbReference type="Gene3D" id="2.30.38.10">
    <property type="entry name" value="Luciferase, Domain 3"/>
    <property type="match status" value="1"/>
</dbReference>
<dbReference type="Gene3D" id="3.40.50.12780">
    <property type="entry name" value="N-terminal domain of ligase-like"/>
    <property type="match status" value="1"/>
</dbReference>
<evidence type="ECO:0000256" key="1">
    <source>
        <dbReference type="ARBA" id="ARBA00001957"/>
    </source>
</evidence>
<dbReference type="Gene3D" id="3.30.559.30">
    <property type="entry name" value="Nonribosomal peptide synthetase, condensation domain"/>
    <property type="match status" value="2"/>
</dbReference>
<organism evidence="8 9">
    <name type="scientific">Sulfidibacter corallicola</name>
    <dbReference type="NCBI Taxonomy" id="2818388"/>
    <lineage>
        <taxon>Bacteria</taxon>
        <taxon>Pseudomonadati</taxon>
        <taxon>Acidobacteriota</taxon>
        <taxon>Holophagae</taxon>
        <taxon>Acanthopleuribacterales</taxon>
        <taxon>Acanthopleuribacteraceae</taxon>
        <taxon>Sulfidibacter</taxon>
    </lineage>
</organism>
<dbReference type="PANTHER" id="PTHR45527">
    <property type="entry name" value="NONRIBOSOMAL PEPTIDE SYNTHETASE"/>
    <property type="match status" value="1"/>
</dbReference>
<dbReference type="Pfam" id="PF00668">
    <property type="entry name" value="Condensation"/>
    <property type="match status" value="2"/>
</dbReference>
<dbReference type="RefSeq" id="WP_237378454.1">
    <property type="nucleotide sequence ID" value="NZ_CP071793.1"/>
</dbReference>
<dbReference type="GO" id="GO:0031177">
    <property type="term" value="F:phosphopantetheine binding"/>
    <property type="evidence" value="ECO:0007669"/>
    <property type="project" value="InterPro"/>
</dbReference>
<dbReference type="SUPFAM" id="SSF52777">
    <property type="entry name" value="CoA-dependent acyltransferases"/>
    <property type="match status" value="4"/>
</dbReference>
<evidence type="ECO:0000256" key="4">
    <source>
        <dbReference type="ARBA" id="ARBA00022553"/>
    </source>
</evidence>
<accession>A0A8A4TGN3</accession>
<dbReference type="FunFam" id="3.30.300.30:FF:000010">
    <property type="entry name" value="Enterobactin synthetase component F"/>
    <property type="match status" value="1"/>
</dbReference>
<dbReference type="InterPro" id="IPR006162">
    <property type="entry name" value="Ppantetheine_attach_site"/>
</dbReference>
<dbReference type="InterPro" id="IPR042099">
    <property type="entry name" value="ANL_N_sf"/>
</dbReference>
<dbReference type="InterPro" id="IPR023213">
    <property type="entry name" value="CAT-like_dom_sf"/>
</dbReference>
<dbReference type="GO" id="GO:0016874">
    <property type="term" value="F:ligase activity"/>
    <property type="evidence" value="ECO:0007669"/>
    <property type="project" value="UniProtKB-KW"/>
</dbReference>
<dbReference type="PROSITE" id="PS00012">
    <property type="entry name" value="PHOSPHOPANTETHEINE"/>
    <property type="match status" value="1"/>
</dbReference>
<dbReference type="SUPFAM" id="SSF47336">
    <property type="entry name" value="ACP-like"/>
    <property type="match status" value="2"/>
</dbReference>
<reference evidence="8" key="1">
    <citation type="submission" date="2021-03" db="EMBL/GenBank/DDBJ databases">
        <title>Acanthopleuribacteraceae sp. M133.</title>
        <authorList>
            <person name="Wang G."/>
        </authorList>
    </citation>
    <scope>NUCLEOTIDE SEQUENCE</scope>
    <source>
        <strain evidence="8">M133</strain>
    </source>
</reference>
<evidence type="ECO:0000259" key="7">
    <source>
        <dbReference type="PROSITE" id="PS50075"/>
    </source>
</evidence>
<dbReference type="KEGG" id="scor:J3U87_24745"/>
<dbReference type="FunFam" id="2.30.38.10:FF:000001">
    <property type="entry name" value="Non-ribosomal peptide synthetase PvdI"/>
    <property type="match status" value="1"/>
</dbReference>
<evidence type="ECO:0000256" key="5">
    <source>
        <dbReference type="ARBA" id="ARBA00022598"/>
    </source>
</evidence>
<keyword evidence="4" id="KW-0597">Phosphoprotein</keyword>
<dbReference type="Proteomes" id="UP000663929">
    <property type="component" value="Chromosome"/>
</dbReference>
<dbReference type="FunFam" id="3.30.559.10:FF:000012">
    <property type="entry name" value="Non-ribosomal peptide synthetase"/>
    <property type="match status" value="1"/>
</dbReference>
<dbReference type="FunFam" id="1.10.1200.10:FF:000005">
    <property type="entry name" value="Nonribosomal peptide synthetase 1"/>
    <property type="match status" value="1"/>
</dbReference>
<feature type="region of interest" description="Disordered" evidence="6">
    <location>
        <begin position="2109"/>
        <end position="2159"/>
    </location>
</feature>
<dbReference type="FunFam" id="3.40.50.980:FF:000001">
    <property type="entry name" value="Non-ribosomal peptide synthetase"/>
    <property type="match status" value="1"/>
</dbReference>
<comment type="similarity">
    <text evidence="2">Belongs to the ATP-dependent AMP-binding enzyme family.</text>
</comment>
<evidence type="ECO:0000313" key="8">
    <source>
        <dbReference type="EMBL" id="QTD48803.1"/>
    </source>
</evidence>
<feature type="compositionally biased region" description="Polar residues" evidence="6">
    <location>
        <begin position="2132"/>
        <end position="2141"/>
    </location>
</feature>
<dbReference type="FunFam" id="3.30.559.30:FF:000001">
    <property type="entry name" value="Non-ribosomal peptide synthetase"/>
    <property type="match status" value="1"/>
</dbReference>
<feature type="domain" description="Carrier" evidence="7">
    <location>
        <begin position="967"/>
        <end position="1042"/>
    </location>
</feature>
<dbReference type="SMART" id="SM00823">
    <property type="entry name" value="PKS_PP"/>
    <property type="match status" value="2"/>
</dbReference>
<dbReference type="Gene3D" id="3.40.50.1820">
    <property type="entry name" value="alpha/beta hydrolase"/>
    <property type="match status" value="1"/>
</dbReference>
<dbReference type="InterPro" id="IPR020806">
    <property type="entry name" value="PKS_PP-bd"/>
</dbReference>
<dbReference type="InterPro" id="IPR009081">
    <property type="entry name" value="PP-bd_ACP"/>
</dbReference>
<evidence type="ECO:0000256" key="2">
    <source>
        <dbReference type="ARBA" id="ARBA00006432"/>
    </source>
</evidence>
<dbReference type="PROSITE" id="PS50075">
    <property type="entry name" value="CARRIER"/>
    <property type="match status" value="2"/>
</dbReference>
<name>A0A8A4TGN3_SULCO</name>
<dbReference type="GO" id="GO:0072330">
    <property type="term" value="P:monocarboxylic acid biosynthetic process"/>
    <property type="evidence" value="ECO:0007669"/>
    <property type="project" value="UniProtKB-ARBA"/>
</dbReference>
<dbReference type="PANTHER" id="PTHR45527:SF1">
    <property type="entry name" value="FATTY ACID SYNTHASE"/>
    <property type="match status" value="1"/>
</dbReference>
<dbReference type="InterPro" id="IPR036736">
    <property type="entry name" value="ACP-like_sf"/>
</dbReference>
<dbReference type="EMBL" id="CP071793">
    <property type="protein sequence ID" value="QTD48803.1"/>
    <property type="molecule type" value="Genomic_DNA"/>
</dbReference>
<dbReference type="Pfam" id="PF00550">
    <property type="entry name" value="PP-binding"/>
    <property type="match status" value="2"/>
</dbReference>
<dbReference type="FunFam" id="3.40.50.12780:FF:000012">
    <property type="entry name" value="Non-ribosomal peptide synthetase"/>
    <property type="match status" value="1"/>
</dbReference>
<dbReference type="NCBIfam" id="TIGR01733">
    <property type="entry name" value="AA-adenyl-dom"/>
    <property type="match status" value="1"/>
</dbReference>
<dbReference type="CDD" id="cd19531">
    <property type="entry name" value="LCL_NRPS-like"/>
    <property type="match status" value="1"/>
</dbReference>
<dbReference type="InterPro" id="IPR029058">
    <property type="entry name" value="AB_hydrolase_fold"/>
</dbReference>
<gene>
    <name evidence="8" type="ORF">J3U87_24745</name>
</gene>
<dbReference type="Gene3D" id="3.30.559.10">
    <property type="entry name" value="Chloramphenicol acetyltransferase-like domain"/>
    <property type="match status" value="2"/>
</dbReference>
<dbReference type="FunFam" id="1.10.1200.10:FF:000016">
    <property type="entry name" value="Non-ribosomal peptide synthase"/>
    <property type="match status" value="1"/>
</dbReference>
<dbReference type="FunFam" id="3.40.50.980:FF:000002">
    <property type="entry name" value="Enterobactin synthetase component F"/>
    <property type="match status" value="1"/>
</dbReference>
<evidence type="ECO:0000256" key="6">
    <source>
        <dbReference type="SAM" id="MobiDB-lite"/>
    </source>
</evidence>
<dbReference type="GO" id="GO:0005737">
    <property type="term" value="C:cytoplasm"/>
    <property type="evidence" value="ECO:0007669"/>
    <property type="project" value="TreeGrafter"/>
</dbReference>
<dbReference type="Gene3D" id="3.30.300.30">
    <property type="match status" value="2"/>
</dbReference>
<dbReference type="Pfam" id="PF00501">
    <property type="entry name" value="AMP-binding"/>
    <property type="match status" value="2"/>
</dbReference>
<dbReference type="InterPro" id="IPR010071">
    <property type="entry name" value="AA_adenyl_dom"/>
</dbReference>
<sequence>MHTQNINGYQLSPQQRVLHRARALNPDAFACRAVIGIEGPLDPTTLEAALVDLVDRHEILRTRFERFPGMDFPLQVIEEEVAPALPFEDLAHLDAAERDARVTASLEDMAETIRDLAAAPPLRFRLIRAGYDRHLLLLCFSSLLGDRAATEIMVRELAVALAGYQDDEALEPLQYVDLAGWLTDMLHGEENASGRDLWQRREGDEPLATHLPWQIERGEGPFQPRCLTTHLAPAVAAEFQAWCAAHERTPEHVVFAIWSLLAARHGGPAQTTVGYEFHGRKFDDLRDALGRVAHQLPIPVQTDSGTRFDRYLDEIEAALDRATTAAESFTWELPGYESEWPGGGCALAFEPVVASDAVEVGGLRLHLVSFAGYRQRFAAMLECESGSDRLGLKLHFNASCMDPATALWLADRVTDLLEQVPQRARASLASWFGPTEQERREILVAYNRAGALPTEAESVPAGDLPVHRAFEAQAAARPDATAVVFDTESLSYAELDRRANRLAHHLRAEHGIGPERLVGICMTRSLDMVVAILGVLKAGGAWLPLDPESPQQRLAFSLADAGAELCLTHATTQTALDPAPVTTLCLNAFEVHSQGSEDDLDISIAAANTAYCIYTSGSTGTPKGVANTHEGLANRIAWMQRTYNLGHEDRVLQKTPFCFDVSIWELFWPLTTGAVLVMAHPDAHRDPHLLAEEIRRHRVTTLHFVPPMLDLFLEQPIAPPSLRRLIVGGEALTAQLRERVYRAMPDVALHQSYGPTEASIAVCHFDCHPDDRHDPIPIGHPVSRTRLHILDEHLAPLPAGRVGELYIGGICLARGYHHRPGLTAASFVPDPFEGPGARLYRTGDLARYQPDGSIVFVGRRDHQVKLRGFRIELGEVAAVLRTVAGVREAIADVIEEPDGAPQLTAWLTVGSEAPDKVGIRETLATSLPEYMVPVHLVVLECMPLTRNGKIDRAALPRPQEEARAQVAPRNPTEETLAMIWADVLDRDRVGVHQNFFDLGGHSLMATRVIARARDAFKVNLSVRHMFQAPTIAELAELVAAASTEEGLQTTPIEPAPRDKPLPLSFAQQRLWFLDQFAENPAAYNIPGALRLTGPLDADALGWALGALIERHESLRTRFVADSGRPCQHIDPPGAFDLPLTDLTSLSPDAAESEMRALMETEATHRFDLSGERLIRARLLRLAERDHVLLVTVHHIVSDGWSTGILIREVAEAYRARVAGRAPRLQTPSIQYGDFAYWQRSMAAGAELARQRDYWRGQLADCPTMLRLPTDRARPAVQRFGGDQIRFSLPGDLRDRLVRVARASGATLFMTLLGGFKLLLSRYAHQRDIVVGTPIAGRGRPELEPLIGIFVNTLVLRTQIPERGDFGDLLALVREATLAAFANQDVPFEQLVEELQPNRDLAHTPLFQVLFVLQNTPEPESVLPDLQLTPMDIGTRTARFDLTLSMVETATGLRGTLEYRTDLWDRATVERLLAQFQTLLSQIGAGSDRPLHRLSPLTEAERRQVSRLNNEKKLALPAENAIAGFLRQARERPQATALVQGATQWRYAELQSRVDRLAGELVASGIGPGHRVGGFLTTAPELAIATLAVLRAGAVWLPLNPEYPAARIEAMLADAEPGLILTSEAVACRVPGTVPTLCLDAASRREPADDEAIEVSFPNPLPDQPAYVTYTVDPNGHLAGVVISHRGLANRLGRTIADDGIAPDDRVLVTASCDRDQAICDALLPLAAGGAAVFGDADLHRDPAQIIAAVEAHDVTRLHLAPSMLQLVLEMGGPDRLSSLRGLRVVGETPSPDLIDRCRQILGIEPFCSFGPVEASGDATEGRAHAGLPVANTRVYVLDAGFHPAPHGAFGALAIAGEGLAAGYLNRPALTAARFLPDPFAEEPGARLFLTGDIGRMTDAGLELCDRIDDRITLRGMPIHPAEITRHLKAQHGVRDAWVGTAESAAGEPMLVAYLVLELGVAPEPGFPRDALERVLPGDAVPAVFVFLDALPRTAGGTVAQRLLPPPQQSVDTPYAAPTSEPEQEMAALWHEVLGIEPIGLHDHFFHMGGHALTAARLVARIREHFGIALPVRAVHDSPTVAGLLETLLAHSVADADEQTLHALLDQLERESGEPPNPNATHHDQPADDGSAPSGTTATTRASDLPAMRSGKHNTNMEEA</sequence>
<dbReference type="InterPro" id="IPR000873">
    <property type="entry name" value="AMP-dep_synth/lig_dom"/>
</dbReference>
<dbReference type="GO" id="GO:0044550">
    <property type="term" value="P:secondary metabolite biosynthetic process"/>
    <property type="evidence" value="ECO:0007669"/>
    <property type="project" value="UniProtKB-ARBA"/>
</dbReference>
<feature type="domain" description="Carrier" evidence="7">
    <location>
        <begin position="2016"/>
        <end position="2091"/>
    </location>
</feature>
<dbReference type="InterPro" id="IPR001242">
    <property type="entry name" value="Condensation_dom"/>
</dbReference>
<keyword evidence="3" id="KW-0596">Phosphopantetheine</keyword>
<proteinExistence type="inferred from homology"/>
<evidence type="ECO:0000256" key="3">
    <source>
        <dbReference type="ARBA" id="ARBA00022450"/>
    </source>
</evidence>
<dbReference type="Gene3D" id="3.40.50.980">
    <property type="match status" value="2"/>
</dbReference>
<protein>
    <submittedName>
        <fullName evidence="8">Amino acid adenylation domain-containing protein</fullName>
    </submittedName>
</protein>
<dbReference type="InterPro" id="IPR045851">
    <property type="entry name" value="AMP-bd_C_sf"/>
</dbReference>
<keyword evidence="5" id="KW-0436">Ligase</keyword>
<dbReference type="SUPFAM" id="SSF56801">
    <property type="entry name" value="Acetyl-CoA synthetase-like"/>
    <property type="match status" value="2"/>
</dbReference>
<keyword evidence="9" id="KW-1185">Reference proteome</keyword>
<dbReference type="CDD" id="cd17646">
    <property type="entry name" value="A_NRPS_AB3403-like"/>
    <property type="match status" value="1"/>
</dbReference>
<dbReference type="Gene3D" id="1.10.1200.10">
    <property type="entry name" value="ACP-like"/>
    <property type="match status" value="1"/>
</dbReference>
<evidence type="ECO:0000313" key="9">
    <source>
        <dbReference type="Proteomes" id="UP000663929"/>
    </source>
</evidence>
<dbReference type="GO" id="GO:0043041">
    <property type="term" value="P:amino acid activation for nonribosomal peptide biosynthetic process"/>
    <property type="evidence" value="ECO:0007669"/>
    <property type="project" value="TreeGrafter"/>
</dbReference>
<comment type="cofactor">
    <cofactor evidence="1">
        <name>pantetheine 4'-phosphate</name>
        <dbReference type="ChEBI" id="CHEBI:47942"/>
    </cofactor>
</comment>